<dbReference type="Gene3D" id="1.10.260.40">
    <property type="entry name" value="lambda repressor-like DNA-binding domains"/>
    <property type="match status" value="1"/>
</dbReference>
<dbReference type="InterPro" id="IPR018841">
    <property type="entry name" value="DUF2442"/>
</dbReference>
<reference evidence="1 2" key="1">
    <citation type="submission" date="2024-05" db="EMBL/GenBank/DDBJ databases">
        <title>Roseateles sp. 2.12 16S ribosomal RNA gene Genome sequencing and assembly.</title>
        <authorList>
            <person name="Woo H."/>
        </authorList>
    </citation>
    <scope>NUCLEOTIDE SEQUENCE [LARGE SCALE GENOMIC DNA]</scope>
    <source>
        <strain evidence="1 2">2.12</strain>
    </source>
</reference>
<dbReference type="InterPro" id="IPR010982">
    <property type="entry name" value="Lambda_DNA-bd_dom_sf"/>
</dbReference>
<dbReference type="EMBL" id="JBDPZC010000010">
    <property type="protein sequence ID" value="MEO3714988.1"/>
    <property type="molecule type" value="Genomic_DNA"/>
</dbReference>
<accession>A0ABV0GIU4</accession>
<dbReference type="RefSeq" id="WP_347612184.1">
    <property type="nucleotide sequence ID" value="NZ_JBDPZC010000010.1"/>
</dbReference>
<sequence length="159" mass="17447">MSKHFTLSKVKVLDGLKLALVYADGEALTVDLAPLVKRHKTLAPLRDAAVFKKPRITDGGETLTWAGNDELQLAADNLRARAIEQAGGVSHEFIWHWMDKHQLTLDQAAKHLGLSRRMLAYYRSGEKPVPLTVGLACLGWETLQQQAGAAHEGHFAMAG</sequence>
<dbReference type="Gene3D" id="3.30.2020.10">
    <property type="entry name" value="NE0471-like N-terminal domain"/>
    <property type="match status" value="1"/>
</dbReference>
<evidence type="ECO:0000313" key="1">
    <source>
        <dbReference type="EMBL" id="MEO3714988.1"/>
    </source>
</evidence>
<proteinExistence type="predicted"/>
<dbReference type="Proteomes" id="UP001462640">
    <property type="component" value="Unassembled WGS sequence"/>
</dbReference>
<comment type="caution">
    <text evidence="1">The sequence shown here is derived from an EMBL/GenBank/DDBJ whole genome shotgun (WGS) entry which is preliminary data.</text>
</comment>
<dbReference type="Pfam" id="PF10387">
    <property type="entry name" value="DUF2442"/>
    <property type="match status" value="1"/>
</dbReference>
<dbReference type="InterPro" id="IPR036782">
    <property type="entry name" value="NE0471-like_N"/>
</dbReference>
<protein>
    <submittedName>
        <fullName evidence="1">DUF2442 domain-containing protein</fullName>
    </submittedName>
</protein>
<keyword evidence="2" id="KW-1185">Reference proteome</keyword>
<gene>
    <name evidence="1" type="ORF">ABDJ40_19660</name>
</gene>
<dbReference type="SUPFAM" id="SSF143880">
    <property type="entry name" value="NE0471 N-terminal domain-like"/>
    <property type="match status" value="1"/>
</dbReference>
<name>A0ABV0GIU4_9BURK</name>
<dbReference type="SUPFAM" id="SSF47413">
    <property type="entry name" value="lambda repressor-like DNA-binding domains"/>
    <property type="match status" value="1"/>
</dbReference>
<organism evidence="1 2">
    <name type="scientific">Roseateles flavus</name>
    <dbReference type="NCBI Taxonomy" id="3149041"/>
    <lineage>
        <taxon>Bacteria</taxon>
        <taxon>Pseudomonadati</taxon>
        <taxon>Pseudomonadota</taxon>
        <taxon>Betaproteobacteria</taxon>
        <taxon>Burkholderiales</taxon>
        <taxon>Sphaerotilaceae</taxon>
        <taxon>Roseateles</taxon>
    </lineage>
</organism>
<evidence type="ECO:0000313" key="2">
    <source>
        <dbReference type="Proteomes" id="UP001462640"/>
    </source>
</evidence>